<protein>
    <submittedName>
        <fullName evidence="1">Uncharacterized protein</fullName>
    </submittedName>
</protein>
<comment type="caution">
    <text evidence="1">The sequence shown here is derived from an EMBL/GenBank/DDBJ whole genome shotgun (WGS) entry which is preliminary data.</text>
</comment>
<organism evidence="1 2">
    <name type="scientific">Protea cynaroides</name>
    <dbReference type="NCBI Taxonomy" id="273540"/>
    <lineage>
        <taxon>Eukaryota</taxon>
        <taxon>Viridiplantae</taxon>
        <taxon>Streptophyta</taxon>
        <taxon>Embryophyta</taxon>
        <taxon>Tracheophyta</taxon>
        <taxon>Spermatophyta</taxon>
        <taxon>Magnoliopsida</taxon>
        <taxon>Proteales</taxon>
        <taxon>Proteaceae</taxon>
        <taxon>Protea</taxon>
    </lineage>
</organism>
<name>A0A9Q0JXC1_9MAGN</name>
<proteinExistence type="predicted"/>
<reference evidence="1" key="1">
    <citation type="journal article" date="2023" name="Plant J.">
        <title>The genome of the king protea, Protea cynaroides.</title>
        <authorList>
            <person name="Chang J."/>
            <person name="Duong T.A."/>
            <person name="Schoeman C."/>
            <person name="Ma X."/>
            <person name="Roodt D."/>
            <person name="Barker N."/>
            <person name="Li Z."/>
            <person name="Van de Peer Y."/>
            <person name="Mizrachi E."/>
        </authorList>
    </citation>
    <scope>NUCLEOTIDE SEQUENCE</scope>
    <source>
        <tissue evidence="1">Young leaves</tissue>
    </source>
</reference>
<evidence type="ECO:0000313" key="1">
    <source>
        <dbReference type="EMBL" id="KAJ4955321.1"/>
    </source>
</evidence>
<gene>
    <name evidence="1" type="ORF">NE237_012104</name>
</gene>
<dbReference type="Proteomes" id="UP001141806">
    <property type="component" value="Unassembled WGS sequence"/>
</dbReference>
<evidence type="ECO:0000313" key="2">
    <source>
        <dbReference type="Proteomes" id="UP001141806"/>
    </source>
</evidence>
<dbReference type="EMBL" id="JAMYWD010000011">
    <property type="protein sequence ID" value="KAJ4955321.1"/>
    <property type="molecule type" value="Genomic_DNA"/>
</dbReference>
<sequence length="159" mass="17816">MGCLLSSLHIASGHRKYYFPSLSLQQDLSQKRRGHSFREEARSGCPQMALLHLFYGHPLHNPPPLALFFYVMLPCPLSRQACLLSCVCSSFSFQLLWITMTVVHPSLTPVSEVLAVKLGLQRAFSIVIYRVLAHSNSLVLVCHLREAIDQPPMNVSSVL</sequence>
<keyword evidence="2" id="KW-1185">Reference proteome</keyword>
<accession>A0A9Q0JXC1</accession>
<dbReference type="AlphaFoldDB" id="A0A9Q0JXC1"/>